<dbReference type="EMBL" id="CP036282">
    <property type="protein sequence ID" value="QDL55350.1"/>
    <property type="molecule type" value="Genomic_DNA"/>
</dbReference>
<name>A0A515ERS5_9BURK</name>
<reference evidence="5" key="2">
    <citation type="journal article" date="2020" name="Int. J. Syst. Evol. Microbiol.">
        <title>Genomic insights into a novel species Rhodoferax aquaticus sp. nov., isolated from freshwater.</title>
        <authorList>
            <person name="Li T."/>
            <person name="Zhuo Y."/>
            <person name="Jin C.Z."/>
            <person name="Wu X."/>
            <person name="Ko S.R."/>
            <person name="Jin F.J."/>
            <person name="Ahn C.Y."/>
            <person name="Oh H.M."/>
            <person name="Lee H.G."/>
            <person name="Jin L."/>
        </authorList>
    </citation>
    <scope>NUCLEOTIDE SEQUENCE [LARGE SCALE GENOMIC DNA]</scope>
    <source>
        <strain evidence="5">Gr-4</strain>
    </source>
</reference>
<organism evidence="4 5">
    <name type="scientific">Rhodoferax aquaticus</name>
    <dbReference type="NCBI Taxonomy" id="2527691"/>
    <lineage>
        <taxon>Bacteria</taxon>
        <taxon>Pseudomonadati</taxon>
        <taxon>Pseudomonadota</taxon>
        <taxon>Betaproteobacteria</taxon>
        <taxon>Burkholderiales</taxon>
        <taxon>Comamonadaceae</taxon>
        <taxon>Rhodoferax</taxon>
    </lineage>
</organism>
<evidence type="ECO:0000313" key="5">
    <source>
        <dbReference type="Proteomes" id="UP000317365"/>
    </source>
</evidence>
<accession>A0A515ERS5</accession>
<dbReference type="PANTHER" id="PTHR11092:SF0">
    <property type="entry name" value="EPIMERASE FAMILY PROTEIN SDR39U1"/>
    <property type="match status" value="1"/>
</dbReference>
<dbReference type="InterPro" id="IPR010099">
    <property type="entry name" value="SDR39U1"/>
</dbReference>
<dbReference type="Pfam" id="PF08338">
    <property type="entry name" value="DUF1731"/>
    <property type="match status" value="1"/>
</dbReference>
<dbReference type="Pfam" id="PF01370">
    <property type="entry name" value="Epimerase"/>
    <property type="match status" value="1"/>
</dbReference>
<dbReference type="NCBIfam" id="TIGR01777">
    <property type="entry name" value="yfcH"/>
    <property type="match status" value="1"/>
</dbReference>
<dbReference type="Gene3D" id="3.40.50.720">
    <property type="entry name" value="NAD(P)-binding Rossmann-like Domain"/>
    <property type="match status" value="1"/>
</dbReference>
<comment type="similarity">
    <text evidence="1">Belongs to the NAD(P)-dependent epimerase/dehydratase family. SDR39U1 subfamily.</text>
</comment>
<sequence length="322" mass="33728">MAQAAGLHFFPTPQRVLITGGTGFIGSALCKALLADGHSVTVLTRNPGKAQAVLGSQVVTFSNFDALSVQSAFDVVINLAGEPVVGPRWTAARKAVLLASRSGVTDALVAWLQRAHTKPRLMISGSAIGFYGVQAQGDRTELAEDAAPQAIFMSELCQAWEASAKAVQAMGVPLALLRIGVVLGPCSTGQGALPKMVLPLRLGVGGQLGNGQQVVSWVHLADVLGAVAHLMRLPAMQAQGVYNLTAPQACSQHMFMQVAAQAMHRSWALPLPTPAWVLRVLMGEQAGLLLEGQRVAPTRLLGSGYRFAYGDVAAALKHCLAS</sequence>
<dbReference type="RefSeq" id="WP_142812508.1">
    <property type="nucleotide sequence ID" value="NZ_CP036282.1"/>
</dbReference>
<dbReference type="InterPro" id="IPR013549">
    <property type="entry name" value="DUF1731"/>
</dbReference>
<reference evidence="5" key="1">
    <citation type="submission" date="2019-02" db="EMBL/GenBank/DDBJ databases">
        <title>Complete genome sequence of Rhodoferax sp. Gr-4.</title>
        <authorList>
            <person name="Jin L."/>
        </authorList>
    </citation>
    <scope>NUCLEOTIDE SEQUENCE [LARGE SCALE GENOMIC DNA]</scope>
    <source>
        <strain evidence="5">Gr-4</strain>
    </source>
</reference>
<feature type="domain" description="NAD-dependent epimerase/dehydratase" evidence="2">
    <location>
        <begin position="16"/>
        <end position="244"/>
    </location>
</feature>
<feature type="domain" description="DUF1731" evidence="3">
    <location>
        <begin position="273"/>
        <end position="318"/>
    </location>
</feature>
<protein>
    <submittedName>
        <fullName evidence="4">TIGR01777 family protein</fullName>
    </submittedName>
</protein>
<evidence type="ECO:0000259" key="3">
    <source>
        <dbReference type="Pfam" id="PF08338"/>
    </source>
</evidence>
<evidence type="ECO:0000259" key="2">
    <source>
        <dbReference type="Pfam" id="PF01370"/>
    </source>
</evidence>
<proteinExistence type="inferred from homology"/>
<dbReference type="AlphaFoldDB" id="A0A515ERS5"/>
<evidence type="ECO:0000256" key="1">
    <source>
        <dbReference type="ARBA" id="ARBA00009353"/>
    </source>
</evidence>
<dbReference type="InterPro" id="IPR036291">
    <property type="entry name" value="NAD(P)-bd_dom_sf"/>
</dbReference>
<dbReference type="PANTHER" id="PTHR11092">
    <property type="entry name" value="SUGAR NUCLEOTIDE EPIMERASE RELATED"/>
    <property type="match status" value="1"/>
</dbReference>
<dbReference type="KEGG" id="rhg:EXZ61_14870"/>
<gene>
    <name evidence="4" type="ORF">EXZ61_14870</name>
</gene>
<dbReference type="Proteomes" id="UP000317365">
    <property type="component" value="Chromosome"/>
</dbReference>
<dbReference type="SUPFAM" id="SSF51735">
    <property type="entry name" value="NAD(P)-binding Rossmann-fold domains"/>
    <property type="match status" value="1"/>
</dbReference>
<dbReference type="InterPro" id="IPR001509">
    <property type="entry name" value="Epimerase_deHydtase"/>
</dbReference>
<keyword evidence="5" id="KW-1185">Reference proteome</keyword>
<evidence type="ECO:0000313" key="4">
    <source>
        <dbReference type="EMBL" id="QDL55350.1"/>
    </source>
</evidence>